<accession>A0AAP0QGG1</accession>
<dbReference type="SUPFAM" id="SSF52833">
    <property type="entry name" value="Thioredoxin-like"/>
    <property type="match status" value="1"/>
</dbReference>
<evidence type="ECO:0000313" key="3">
    <source>
        <dbReference type="Proteomes" id="UP001428341"/>
    </source>
</evidence>
<dbReference type="Gene3D" id="3.40.30.10">
    <property type="entry name" value="Glutaredoxin"/>
    <property type="match status" value="1"/>
</dbReference>
<proteinExistence type="predicted"/>
<feature type="region of interest" description="Disordered" evidence="1">
    <location>
        <begin position="115"/>
        <end position="143"/>
    </location>
</feature>
<protein>
    <submittedName>
        <fullName evidence="2">Uncharacterized protein</fullName>
    </submittedName>
</protein>
<dbReference type="AlphaFoldDB" id="A0AAP0QGG1"/>
<dbReference type="CDD" id="cd02980">
    <property type="entry name" value="TRX_Fd_family"/>
    <property type="match status" value="1"/>
</dbReference>
<sequence>MEEALRQIACTSSAGMDTQRRYSAGLGFVNKQSHEHHHHGGFVEMKKKEKVGSIKKKLKLLKGLSKDLSTFSQMGFAVDQDQNLLAQVRGKMISEAAEVLMKQLEQLKTEEKKLKRKRKQEKANKLKAKIQSSACESSDSSDSECEEEEVVQMIDGTQVEDGLLNLMPVIRSEESSPSPNVVGTDDGMTKRVEVCMGNKCKKSGGGALFEEFQRAMGAEGDVVACKCMGKCRDGPNVRLFHSDAYHHLTPPNPLCIGVALEDVGAIVGNLFTQGSKSLELGLR</sequence>
<dbReference type="Proteomes" id="UP001428341">
    <property type="component" value="Unassembled WGS sequence"/>
</dbReference>
<reference evidence="2 3" key="1">
    <citation type="submission" date="2024-05" db="EMBL/GenBank/DDBJ databases">
        <title>Haplotype-resolved chromosome-level genome assembly of Huyou (Citrus changshanensis).</title>
        <authorList>
            <person name="Miao C."/>
            <person name="Chen W."/>
            <person name="Wu Y."/>
            <person name="Wang L."/>
            <person name="Zhao S."/>
            <person name="Grierson D."/>
            <person name="Xu C."/>
            <person name="Chen K."/>
        </authorList>
    </citation>
    <scope>NUCLEOTIDE SEQUENCE [LARGE SCALE GENOMIC DNA]</scope>
    <source>
        <strain evidence="2">01-14</strain>
        <tissue evidence="2">Leaf</tissue>
    </source>
</reference>
<feature type="compositionally biased region" description="Basic residues" evidence="1">
    <location>
        <begin position="115"/>
        <end position="128"/>
    </location>
</feature>
<evidence type="ECO:0000256" key="1">
    <source>
        <dbReference type="SAM" id="MobiDB-lite"/>
    </source>
</evidence>
<evidence type="ECO:0000313" key="2">
    <source>
        <dbReference type="EMBL" id="KAK9182077.1"/>
    </source>
</evidence>
<comment type="caution">
    <text evidence="2">The sequence shown here is derived from an EMBL/GenBank/DDBJ whole genome shotgun (WGS) entry which is preliminary data.</text>
</comment>
<name>A0AAP0QGG1_9ROSI</name>
<gene>
    <name evidence="2" type="ORF">WN944_025218</name>
</gene>
<organism evidence="2 3">
    <name type="scientific">Citrus x changshan-huyou</name>
    <dbReference type="NCBI Taxonomy" id="2935761"/>
    <lineage>
        <taxon>Eukaryota</taxon>
        <taxon>Viridiplantae</taxon>
        <taxon>Streptophyta</taxon>
        <taxon>Embryophyta</taxon>
        <taxon>Tracheophyta</taxon>
        <taxon>Spermatophyta</taxon>
        <taxon>Magnoliopsida</taxon>
        <taxon>eudicotyledons</taxon>
        <taxon>Gunneridae</taxon>
        <taxon>Pentapetalae</taxon>
        <taxon>rosids</taxon>
        <taxon>malvids</taxon>
        <taxon>Sapindales</taxon>
        <taxon>Rutaceae</taxon>
        <taxon>Aurantioideae</taxon>
        <taxon>Citrus</taxon>
    </lineage>
</organism>
<dbReference type="InterPro" id="IPR036249">
    <property type="entry name" value="Thioredoxin-like_sf"/>
</dbReference>
<dbReference type="EMBL" id="JBCGBO010000024">
    <property type="protein sequence ID" value="KAK9182077.1"/>
    <property type="molecule type" value="Genomic_DNA"/>
</dbReference>
<keyword evidence="3" id="KW-1185">Reference proteome</keyword>